<sequence>MSPARTLRAVRTGLWHLRHGGFRQLRRWRARQRSASAGSGPRSGRGAEAVWRGRRHRHLTFAPMRRRPAAPRRADLRVGVVLDDFSLDAFGPEWSLTLLDSDTWHQQLAAEPLDLVFIESAWRPNRGRWRSPLNGDLPAGAQVRRLVEACRAAGIPTVFWNKEDPVHYADFLDCARLADVVFTTDENRLAAYREDLGHRRVGVLPFAAQPAVHHPARPGRGWHARGIAFAGMYFAHKFPGRRDQLDAVLDGAADLARAGESTLEIFARHAGTDERYRFPERFASFVVGSLDYDRMLTAYRAYRVFLNVNTVAGSPTMCARRLFEIPASGTPVITTPSPAVDRFFGGTGLRQVHGRAETTTALREILEDPQEADRVLHLMQRRIWDEHTYAHRAEEVLRLALPPAHRPVTPPTVSALVSTFRPDRLRDVVMTLAGQQDVDLQVVLLTHGHEPDAATIRELRAESGLQDLVVLSAPRSVSLGACLNRCVEAADGAVLAKIDDDDLYAPAYLHDTVNALGYSAAEVVGKQAHYLQVEDRLLLRHPDAEHRWTDRVAGPTLAAAAPVFREHPFADVGRGEDTRFLDMIVHAGGKVYSADRFNYCQVRGGTDHTWAVSADVLSASSRMVARGEPQRIISL</sequence>
<reference evidence="3" key="1">
    <citation type="journal article" date="2019" name="Int. J. Syst. Evol. Microbiol.">
        <title>The Global Catalogue of Microorganisms (GCM) 10K type strain sequencing project: providing services to taxonomists for standard genome sequencing and annotation.</title>
        <authorList>
            <consortium name="The Broad Institute Genomics Platform"/>
            <consortium name="The Broad Institute Genome Sequencing Center for Infectious Disease"/>
            <person name="Wu L."/>
            <person name="Ma J."/>
        </authorList>
    </citation>
    <scope>NUCLEOTIDE SEQUENCE [LARGE SCALE GENOMIC DNA]</scope>
    <source>
        <strain evidence="3">CGMCC 1.15480</strain>
    </source>
</reference>
<protein>
    <submittedName>
        <fullName evidence="2">Glycosyl transferase</fullName>
    </submittedName>
</protein>
<keyword evidence="2" id="KW-0808">Transferase</keyword>
<dbReference type="Pfam" id="PF13524">
    <property type="entry name" value="Glyco_trans_1_2"/>
    <property type="match status" value="1"/>
</dbReference>
<dbReference type="EMBL" id="BMJI01000007">
    <property type="protein sequence ID" value="GGC89979.1"/>
    <property type="molecule type" value="Genomic_DNA"/>
</dbReference>
<gene>
    <name evidence="2" type="ORF">GCM10011512_16180</name>
</gene>
<feature type="domain" description="Spore protein YkvP/CgeB glycosyl transferase-like" evidence="1">
    <location>
        <begin position="277"/>
        <end position="397"/>
    </location>
</feature>
<dbReference type="GO" id="GO:0016740">
    <property type="term" value="F:transferase activity"/>
    <property type="evidence" value="ECO:0007669"/>
    <property type="project" value="UniProtKB-KW"/>
</dbReference>
<organism evidence="2 3">
    <name type="scientific">Tersicoccus solisilvae</name>
    <dbReference type="NCBI Taxonomy" id="1882339"/>
    <lineage>
        <taxon>Bacteria</taxon>
        <taxon>Bacillati</taxon>
        <taxon>Actinomycetota</taxon>
        <taxon>Actinomycetes</taxon>
        <taxon>Micrococcales</taxon>
        <taxon>Micrococcaceae</taxon>
        <taxon>Tersicoccus</taxon>
    </lineage>
</organism>
<evidence type="ECO:0000313" key="3">
    <source>
        <dbReference type="Proteomes" id="UP000597761"/>
    </source>
</evidence>
<dbReference type="Gene3D" id="3.90.550.10">
    <property type="entry name" value="Spore Coat Polysaccharide Biosynthesis Protein SpsA, Chain A"/>
    <property type="match status" value="1"/>
</dbReference>
<name>A0ABQ1P2P7_9MICC</name>
<keyword evidence="3" id="KW-1185">Reference proteome</keyword>
<proteinExistence type="predicted"/>
<dbReference type="InterPro" id="IPR029044">
    <property type="entry name" value="Nucleotide-diphossugar_trans"/>
</dbReference>
<dbReference type="SUPFAM" id="SSF53756">
    <property type="entry name" value="UDP-Glycosyltransferase/glycogen phosphorylase"/>
    <property type="match status" value="1"/>
</dbReference>
<comment type="caution">
    <text evidence="2">The sequence shown here is derived from an EMBL/GenBank/DDBJ whole genome shotgun (WGS) entry which is preliminary data.</text>
</comment>
<dbReference type="Proteomes" id="UP000597761">
    <property type="component" value="Unassembled WGS sequence"/>
</dbReference>
<accession>A0ABQ1P2P7</accession>
<evidence type="ECO:0000313" key="2">
    <source>
        <dbReference type="EMBL" id="GGC89979.1"/>
    </source>
</evidence>
<dbReference type="InterPro" id="IPR055259">
    <property type="entry name" value="YkvP/CgeB_Glyco_trans-like"/>
</dbReference>
<dbReference type="Gene3D" id="3.40.50.2000">
    <property type="entry name" value="Glycogen Phosphorylase B"/>
    <property type="match status" value="1"/>
</dbReference>
<evidence type="ECO:0000259" key="1">
    <source>
        <dbReference type="Pfam" id="PF13524"/>
    </source>
</evidence>
<dbReference type="SUPFAM" id="SSF53448">
    <property type="entry name" value="Nucleotide-diphospho-sugar transferases"/>
    <property type="match status" value="1"/>
</dbReference>